<evidence type="ECO:0000256" key="2">
    <source>
        <dbReference type="ARBA" id="ARBA00023002"/>
    </source>
</evidence>
<dbReference type="Gene3D" id="3.40.50.720">
    <property type="entry name" value="NAD(P)-binding Rossmann-like Domain"/>
    <property type="match status" value="1"/>
</dbReference>
<evidence type="ECO:0000256" key="1">
    <source>
        <dbReference type="ARBA" id="ARBA00006484"/>
    </source>
</evidence>
<dbReference type="SUPFAM" id="SSF51735">
    <property type="entry name" value="NAD(P)-binding Rossmann-fold domains"/>
    <property type="match status" value="1"/>
</dbReference>
<comment type="similarity">
    <text evidence="1 3">Belongs to the short-chain dehydrogenases/reductases (SDR) family.</text>
</comment>
<dbReference type="OrthoDB" id="2102561at2759"/>
<dbReference type="PANTHER" id="PTHR44169">
    <property type="entry name" value="NADPH-DEPENDENT 1-ACYLDIHYDROXYACETONE PHOSPHATE REDUCTASE"/>
    <property type="match status" value="1"/>
</dbReference>
<dbReference type="PROSITE" id="PS00061">
    <property type="entry name" value="ADH_SHORT"/>
    <property type="match status" value="1"/>
</dbReference>
<keyword evidence="2" id="KW-0560">Oxidoreductase</keyword>
<comment type="caution">
    <text evidence="4">The sequence shown here is derived from an EMBL/GenBank/DDBJ whole genome shotgun (WGS) entry which is preliminary data.</text>
</comment>
<protein>
    <submittedName>
        <fullName evidence="4">Uncharacterized protein</fullName>
    </submittedName>
</protein>
<dbReference type="InterPro" id="IPR036291">
    <property type="entry name" value="NAD(P)-bd_dom_sf"/>
</dbReference>
<dbReference type="PRINTS" id="PR00081">
    <property type="entry name" value="GDHRDH"/>
</dbReference>
<dbReference type="PRINTS" id="PR00080">
    <property type="entry name" value="SDRFAMILY"/>
</dbReference>
<keyword evidence="5" id="KW-1185">Reference proteome</keyword>
<accession>A0A150GN49</accession>
<dbReference type="Proteomes" id="UP000075714">
    <property type="component" value="Unassembled WGS sequence"/>
</dbReference>
<reference evidence="5" key="1">
    <citation type="journal article" date="2016" name="Nat. Commun.">
        <title>The Gonium pectorale genome demonstrates co-option of cell cycle regulation during the evolution of multicellularity.</title>
        <authorList>
            <person name="Hanschen E.R."/>
            <person name="Marriage T.N."/>
            <person name="Ferris P.J."/>
            <person name="Hamaji T."/>
            <person name="Toyoda A."/>
            <person name="Fujiyama A."/>
            <person name="Neme R."/>
            <person name="Noguchi H."/>
            <person name="Minakuchi Y."/>
            <person name="Suzuki M."/>
            <person name="Kawai-Toyooka H."/>
            <person name="Smith D.R."/>
            <person name="Sparks H."/>
            <person name="Anderson J."/>
            <person name="Bakaric R."/>
            <person name="Luria V."/>
            <person name="Karger A."/>
            <person name="Kirschner M.W."/>
            <person name="Durand P.M."/>
            <person name="Michod R.E."/>
            <person name="Nozaki H."/>
            <person name="Olson B.J."/>
        </authorList>
    </citation>
    <scope>NUCLEOTIDE SEQUENCE [LARGE SCALE GENOMIC DNA]</scope>
    <source>
        <strain evidence="5">NIES-2863</strain>
    </source>
</reference>
<dbReference type="STRING" id="33097.A0A150GN49"/>
<dbReference type="Pfam" id="PF00106">
    <property type="entry name" value="adh_short"/>
    <property type="match status" value="1"/>
</dbReference>
<name>A0A150GN49_GONPE</name>
<dbReference type="PANTHER" id="PTHR44169:SF6">
    <property type="entry name" value="NADPH-DEPENDENT 1-ACYLDIHYDROXYACETONE PHOSPHATE REDUCTASE"/>
    <property type="match status" value="1"/>
</dbReference>
<dbReference type="AlphaFoldDB" id="A0A150GN49"/>
<evidence type="ECO:0000313" key="5">
    <source>
        <dbReference type="Proteomes" id="UP000075714"/>
    </source>
</evidence>
<proteinExistence type="inferred from homology"/>
<dbReference type="InterPro" id="IPR002347">
    <property type="entry name" value="SDR_fam"/>
</dbReference>
<evidence type="ECO:0000313" key="4">
    <source>
        <dbReference type="EMBL" id="KXZ51224.1"/>
    </source>
</evidence>
<evidence type="ECO:0000256" key="3">
    <source>
        <dbReference type="RuleBase" id="RU000363"/>
    </source>
</evidence>
<gene>
    <name evidence="4" type="ORF">GPECTOR_13g711</name>
</gene>
<dbReference type="InterPro" id="IPR020904">
    <property type="entry name" value="Sc_DH/Rdtase_CS"/>
</dbReference>
<dbReference type="EMBL" id="LSYV01000014">
    <property type="protein sequence ID" value="KXZ51224.1"/>
    <property type="molecule type" value="Genomic_DNA"/>
</dbReference>
<organism evidence="4 5">
    <name type="scientific">Gonium pectorale</name>
    <name type="common">Green alga</name>
    <dbReference type="NCBI Taxonomy" id="33097"/>
    <lineage>
        <taxon>Eukaryota</taxon>
        <taxon>Viridiplantae</taxon>
        <taxon>Chlorophyta</taxon>
        <taxon>core chlorophytes</taxon>
        <taxon>Chlorophyceae</taxon>
        <taxon>CS clade</taxon>
        <taxon>Chlamydomonadales</taxon>
        <taxon>Volvocaceae</taxon>
        <taxon>Gonium</taxon>
    </lineage>
</organism>
<dbReference type="GO" id="GO:0016491">
    <property type="term" value="F:oxidoreductase activity"/>
    <property type="evidence" value="ECO:0007669"/>
    <property type="project" value="UniProtKB-KW"/>
</dbReference>
<sequence>MAKLRDSAPEQIRTMVMDVTQEVQVQKIGQETGGRLDVVVNNAGIAALGPTAESDLDVVRRVHEVNFLGTWAVCKAAAKLMIPRRSGVIANIGSFASKVHPPFMAAYNSSKVAVESISHSLRLELAPFRIRVVYVAPTWCRTAILSGSHMPTEGDWQAGHYADIREDVLREAGAPQGPDSWPPSRIAKRIVAAALGRNPPMYVFGGGEHLRLRFLLAVFPRRLIDLVLHYRVGLAKLAGLVRRRDAAGARGGGAAAAATSTVPSKE</sequence>